<evidence type="ECO:0000313" key="2">
    <source>
        <dbReference type="EMBL" id="KAK9846264.1"/>
    </source>
</evidence>
<accession>A0AAW1SIE4</accession>
<proteinExistence type="predicted"/>
<evidence type="ECO:0000256" key="1">
    <source>
        <dbReference type="SAM" id="MobiDB-lite"/>
    </source>
</evidence>
<reference evidence="2 3" key="1">
    <citation type="journal article" date="2024" name="Nat. Commun.">
        <title>Phylogenomics reveals the evolutionary origins of lichenization in chlorophyte algae.</title>
        <authorList>
            <person name="Puginier C."/>
            <person name="Libourel C."/>
            <person name="Otte J."/>
            <person name="Skaloud P."/>
            <person name="Haon M."/>
            <person name="Grisel S."/>
            <person name="Petersen M."/>
            <person name="Berrin J.G."/>
            <person name="Delaux P.M."/>
            <person name="Dal Grande F."/>
            <person name="Keller J."/>
        </authorList>
    </citation>
    <scope>NUCLEOTIDE SEQUENCE [LARGE SCALE GENOMIC DNA]</scope>
    <source>
        <strain evidence="2 3">SAG 245.80</strain>
    </source>
</reference>
<name>A0AAW1SIE4_9CHLO</name>
<protein>
    <submittedName>
        <fullName evidence="2">Uncharacterized protein</fullName>
    </submittedName>
</protein>
<dbReference type="AlphaFoldDB" id="A0AAW1SIE4"/>
<organism evidence="2 3">
    <name type="scientific">Elliptochloris bilobata</name>
    <dbReference type="NCBI Taxonomy" id="381761"/>
    <lineage>
        <taxon>Eukaryota</taxon>
        <taxon>Viridiplantae</taxon>
        <taxon>Chlorophyta</taxon>
        <taxon>core chlorophytes</taxon>
        <taxon>Trebouxiophyceae</taxon>
        <taxon>Trebouxiophyceae incertae sedis</taxon>
        <taxon>Elliptochloris clade</taxon>
        <taxon>Elliptochloris</taxon>
    </lineage>
</organism>
<feature type="region of interest" description="Disordered" evidence="1">
    <location>
        <begin position="40"/>
        <end position="61"/>
    </location>
</feature>
<gene>
    <name evidence="2" type="ORF">WJX81_000240</name>
</gene>
<evidence type="ECO:0000313" key="3">
    <source>
        <dbReference type="Proteomes" id="UP001445335"/>
    </source>
</evidence>
<dbReference type="EMBL" id="JALJOU010000001">
    <property type="protein sequence ID" value="KAK9846264.1"/>
    <property type="molecule type" value="Genomic_DNA"/>
</dbReference>
<keyword evidence="3" id="KW-1185">Reference proteome</keyword>
<comment type="caution">
    <text evidence="2">The sequence shown here is derived from an EMBL/GenBank/DDBJ whole genome shotgun (WGS) entry which is preliminary data.</text>
</comment>
<sequence length="93" mass="10101">MAQYFGRILVPERLVVEWPCLVPWSGPSLPDYIPTEHQPAHSVATASKNSAPRPGECKGANKARRVLARGIDEVNDQMGHTPRWAASVADAAV</sequence>
<dbReference type="Proteomes" id="UP001445335">
    <property type="component" value="Unassembled WGS sequence"/>
</dbReference>